<dbReference type="AlphaFoldDB" id="A0A6V8LT93"/>
<dbReference type="RefSeq" id="WP_173085521.1">
    <property type="nucleotide sequence ID" value="NZ_BLTE01000013.1"/>
</dbReference>
<name>A0A6V8LT93_9BACT</name>
<dbReference type="EMBL" id="BLTE01000013">
    <property type="protein sequence ID" value="GFK94944.1"/>
    <property type="molecule type" value="Genomic_DNA"/>
</dbReference>
<comment type="caution">
    <text evidence="1">The sequence shown here is derived from an EMBL/GenBank/DDBJ whole genome shotgun (WGS) entry which is preliminary data.</text>
</comment>
<dbReference type="Gene3D" id="3.40.50.150">
    <property type="entry name" value="Vaccinia Virus protein VP39"/>
    <property type="match status" value="1"/>
</dbReference>
<gene>
    <name evidence="1" type="ORF">NNJEOMEG_02792</name>
</gene>
<keyword evidence="2" id="KW-1185">Reference proteome</keyword>
<evidence type="ECO:0000313" key="2">
    <source>
        <dbReference type="Proteomes" id="UP000494245"/>
    </source>
</evidence>
<reference evidence="1 2" key="2">
    <citation type="submission" date="2020-05" db="EMBL/GenBank/DDBJ databases">
        <title>Draft genome sequence of Desulfovibrio sp. strainFSS-1.</title>
        <authorList>
            <person name="Shimoshige H."/>
            <person name="Kobayashi H."/>
            <person name="Maekawa T."/>
        </authorList>
    </citation>
    <scope>NUCLEOTIDE SEQUENCE [LARGE SCALE GENOMIC DNA]</scope>
    <source>
        <strain evidence="1 2">SIID29052-01</strain>
    </source>
</reference>
<dbReference type="SUPFAM" id="SSF53335">
    <property type="entry name" value="S-adenosyl-L-methionine-dependent methyltransferases"/>
    <property type="match status" value="1"/>
</dbReference>
<reference evidence="1 2" key="1">
    <citation type="submission" date="2020-04" db="EMBL/GenBank/DDBJ databases">
        <authorList>
            <consortium name="Desulfovibrio sp. FSS-1 genome sequencing consortium"/>
            <person name="Shimoshige H."/>
            <person name="Kobayashi H."/>
            <person name="Maekawa T."/>
        </authorList>
    </citation>
    <scope>NUCLEOTIDE SEQUENCE [LARGE SCALE GENOMIC DNA]</scope>
    <source>
        <strain evidence="1 2">SIID29052-01</strain>
    </source>
</reference>
<proteinExistence type="predicted"/>
<dbReference type="Proteomes" id="UP000494245">
    <property type="component" value="Unassembled WGS sequence"/>
</dbReference>
<sequence>MLEMIAYRHYESMAKAALPNWQIAQRHNLDHFEMTGFPVRIATLGETRQLLDTMQENGFEKYQDDFGGLAPLDLDMLTRLCARLVTFQLTHYPDQPPMVPVDTAMAALCAWKRLTALGTPARSILEIGPGCGYLALLAADHAPLQNYSTVECCESFYLLQHYLNVFAFGDGFRQMAYPEGVSRHFIRADDGLAAGTLLTAGEGWPRKAYQYPWWRLRTLRERGERFDVIVANSNLLEFNPEALKDYLELFKDVLAEDGLVFIQGLGFETPDRNKGYLFKQLHERRLAPLFITSGPVTKDRAFWREHALGECSFIREGDARRFGSDFAVLITESHPFFTACYEAGSYRNAFVLAHPCLTGFFAPAPEDARRYTRSEVADAVRRRLSQAA</sequence>
<accession>A0A6V8LT93</accession>
<protein>
    <submittedName>
        <fullName evidence="1">Uncharacterized protein</fullName>
    </submittedName>
</protein>
<dbReference type="InterPro" id="IPR029063">
    <property type="entry name" value="SAM-dependent_MTases_sf"/>
</dbReference>
<organism evidence="1 2">
    <name type="scientific">Fundidesulfovibrio magnetotacticus</name>
    <dbReference type="NCBI Taxonomy" id="2730080"/>
    <lineage>
        <taxon>Bacteria</taxon>
        <taxon>Pseudomonadati</taxon>
        <taxon>Thermodesulfobacteriota</taxon>
        <taxon>Desulfovibrionia</taxon>
        <taxon>Desulfovibrionales</taxon>
        <taxon>Desulfovibrionaceae</taxon>
        <taxon>Fundidesulfovibrio</taxon>
    </lineage>
</organism>
<evidence type="ECO:0000313" key="1">
    <source>
        <dbReference type="EMBL" id="GFK94944.1"/>
    </source>
</evidence>